<protein>
    <submittedName>
        <fullName evidence="1">3'-5' RNA helicase ythdc2</fullName>
    </submittedName>
</protein>
<keyword evidence="1" id="KW-0347">Helicase</keyword>
<keyword evidence="1" id="KW-0378">Hydrolase</keyword>
<evidence type="ECO:0000313" key="2">
    <source>
        <dbReference type="Proteomes" id="UP001196413"/>
    </source>
</evidence>
<proteinExistence type="predicted"/>
<name>A0AAD5MSP5_PARTN</name>
<accession>A0AAD5MSP5</accession>
<dbReference type="Proteomes" id="UP001196413">
    <property type="component" value="Unassembled WGS sequence"/>
</dbReference>
<dbReference type="EMBL" id="JAHQIW010004841">
    <property type="protein sequence ID" value="KAJ1363980.1"/>
    <property type="molecule type" value="Genomic_DNA"/>
</dbReference>
<comment type="caution">
    <text evidence="1">The sequence shown here is derived from an EMBL/GenBank/DDBJ whole genome shotgun (WGS) entry which is preliminary data.</text>
</comment>
<keyword evidence="2" id="KW-1185">Reference proteome</keyword>
<dbReference type="GO" id="GO:0004386">
    <property type="term" value="F:helicase activity"/>
    <property type="evidence" value="ECO:0007669"/>
    <property type="project" value="UniProtKB-KW"/>
</dbReference>
<sequence length="145" mass="16265">MLGSRGDARRCPDLQGSMVFNEFNHKSSKQASKFCAENYLSVQAKKPIARIRRQLLHELRRVGMIICEGHVMNAVHDATYNCYSSCWQMVQAAIVAGCFPGIGFAQDGRKLKKIKQGCSQDKSQLIAALNKLRTNIQNFDENNSL</sequence>
<reference evidence="1" key="1">
    <citation type="submission" date="2021-06" db="EMBL/GenBank/DDBJ databases">
        <title>Parelaphostrongylus tenuis whole genome reference sequence.</title>
        <authorList>
            <person name="Garwood T.J."/>
            <person name="Larsen P.A."/>
            <person name="Fountain-Jones N.M."/>
            <person name="Garbe J.R."/>
            <person name="Macchietto M.G."/>
            <person name="Kania S.A."/>
            <person name="Gerhold R.W."/>
            <person name="Richards J.E."/>
            <person name="Wolf T.M."/>
        </authorList>
    </citation>
    <scope>NUCLEOTIDE SEQUENCE</scope>
    <source>
        <strain evidence="1">MNPRO001-30</strain>
        <tissue evidence="1">Meninges</tissue>
    </source>
</reference>
<gene>
    <name evidence="1" type="primary">YTHDC2</name>
    <name evidence="1" type="ORF">KIN20_023958</name>
</gene>
<organism evidence="1 2">
    <name type="scientific">Parelaphostrongylus tenuis</name>
    <name type="common">Meningeal worm</name>
    <dbReference type="NCBI Taxonomy" id="148309"/>
    <lineage>
        <taxon>Eukaryota</taxon>
        <taxon>Metazoa</taxon>
        <taxon>Ecdysozoa</taxon>
        <taxon>Nematoda</taxon>
        <taxon>Chromadorea</taxon>
        <taxon>Rhabditida</taxon>
        <taxon>Rhabditina</taxon>
        <taxon>Rhabditomorpha</taxon>
        <taxon>Strongyloidea</taxon>
        <taxon>Metastrongylidae</taxon>
        <taxon>Parelaphostrongylus</taxon>
    </lineage>
</organism>
<evidence type="ECO:0000313" key="1">
    <source>
        <dbReference type="EMBL" id="KAJ1363980.1"/>
    </source>
</evidence>
<keyword evidence="1" id="KW-0067">ATP-binding</keyword>
<dbReference type="AlphaFoldDB" id="A0AAD5MSP5"/>
<keyword evidence="1" id="KW-0547">Nucleotide-binding</keyword>